<feature type="compositionally biased region" description="Polar residues" evidence="1">
    <location>
        <begin position="81"/>
        <end position="95"/>
    </location>
</feature>
<comment type="caution">
    <text evidence="3">The sequence shown here is derived from an EMBL/GenBank/DDBJ whole genome shotgun (WGS) entry which is preliminary data.</text>
</comment>
<keyword evidence="4" id="KW-1185">Reference proteome</keyword>
<accession>A0ABP8S1T6</accession>
<sequence>MVLLAVDLLAWTQHLLLDGEFAKAEPKTLRHRLLHLAARITRGQRRTWVRIQQSWPWARELAAAFARLHACPFPPADTRPPVTTSSTEHPAQQQAGRPRTP</sequence>
<proteinExistence type="predicted"/>
<feature type="region of interest" description="Disordered" evidence="1">
    <location>
        <begin position="72"/>
        <end position="101"/>
    </location>
</feature>
<reference evidence="4" key="1">
    <citation type="journal article" date="2019" name="Int. J. Syst. Evol. Microbiol.">
        <title>The Global Catalogue of Microorganisms (GCM) 10K type strain sequencing project: providing services to taxonomists for standard genome sequencing and annotation.</title>
        <authorList>
            <consortium name="The Broad Institute Genomics Platform"/>
            <consortium name="The Broad Institute Genome Sequencing Center for Infectious Disease"/>
            <person name="Wu L."/>
            <person name="Ma J."/>
        </authorList>
    </citation>
    <scope>NUCLEOTIDE SEQUENCE [LARGE SCALE GENOMIC DNA]</scope>
    <source>
        <strain evidence="4">JCM 17906</strain>
    </source>
</reference>
<gene>
    <name evidence="3" type="ORF">GCM10023175_63150</name>
</gene>
<dbReference type="Pfam" id="PF13701">
    <property type="entry name" value="DDE_Tnp_1_4"/>
    <property type="match status" value="1"/>
</dbReference>
<evidence type="ECO:0000256" key="1">
    <source>
        <dbReference type="SAM" id="MobiDB-lite"/>
    </source>
</evidence>
<feature type="domain" description="Transposase DDE" evidence="2">
    <location>
        <begin position="2"/>
        <end position="70"/>
    </location>
</feature>
<evidence type="ECO:0000313" key="4">
    <source>
        <dbReference type="Proteomes" id="UP001501598"/>
    </source>
</evidence>
<evidence type="ECO:0000313" key="3">
    <source>
        <dbReference type="EMBL" id="GAA4557897.1"/>
    </source>
</evidence>
<evidence type="ECO:0000259" key="2">
    <source>
        <dbReference type="Pfam" id="PF13701"/>
    </source>
</evidence>
<protein>
    <recommendedName>
        <fullName evidence="2">Transposase DDE domain-containing protein</fullName>
    </recommendedName>
</protein>
<organism evidence="3 4">
    <name type="scientific">Pseudonocardia xishanensis</name>
    <dbReference type="NCBI Taxonomy" id="630995"/>
    <lineage>
        <taxon>Bacteria</taxon>
        <taxon>Bacillati</taxon>
        <taxon>Actinomycetota</taxon>
        <taxon>Actinomycetes</taxon>
        <taxon>Pseudonocardiales</taxon>
        <taxon>Pseudonocardiaceae</taxon>
        <taxon>Pseudonocardia</taxon>
    </lineage>
</organism>
<dbReference type="InterPro" id="IPR025668">
    <property type="entry name" value="Tnp_DDE_dom"/>
</dbReference>
<dbReference type="Proteomes" id="UP001501598">
    <property type="component" value="Unassembled WGS sequence"/>
</dbReference>
<dbReference type="EMBL" id="BAABGT010000105">
    <property type="protein sequence ID" value="GAA4557897.1"/>
    <property type="molecule type" value="Genomic_DNA"/>
</dbReference>
<name>A0ABP8S1T6_9PSEU</name>